<dbReference type="AlphaFoldDB" id="A0A843VVB5"/>
<dbReference type="EMBL" id="NMUH01002555">
    <property type="protein sequence ID" value="MQM00709.1"/>
    <property type="molecule type" value="Genomic_DNA"/>
</dbReference>
<dbReference type="OrthoDB" id="692019at2759"/>
<sequence length="193" mass="21462">LPATVRGLWTVTASALPRTGRQQRVACGGDVVRGGNIPGTTFTIGSDMWKETVKIWTSEHWVWRSDVNRKNKGVQKIFHCAGTQTFADIRKAEEKIQTLKQSQSSASSSQTVASKYDIYSQVFGEDKPGRVRGLGTGPTPATLWGKTSDILKDENKKLGDRVKDLEERITKLERTDSKFQVQLDLKSQVGDHD</sequence>
<organism evidence="2 3">
    <name type="scientific">Colocasia esculenta</name>
    <name type="common">Wild taro</name>
    <name type="synonym">Arum esculentum</name>
    <dbReference type="NCBI Taxonomy" id="4460"/>
    <lineage>
        <taxon>Eukaryota</taxon>
        <taxon>Viridiplantae</taxon>
        <taxon>Streptophyta</taxon>
        <taxon>Embryophyta</taxon>
        <taxon>Tracheophyta</taxon>
        <taxon>Spermatophyta</taxon>
        <taxon>Magnoliopsida</taxon>
        <taxon>Liliopsida</taxon>
        <taxon>Araceae</taxon>
        <taxon>Aroideae</taxon>
        <taxon>Colocasieae</taxon>
        <taxon>Colocasia</taxon>
    </lineage>
</organism>
<evidence type="ECO:0000313" key="3">
    <source>
        <dbReference type="Proteomes" id="UP000652761"/>
    </source>
</evidence>
<evidence type="ECO:0000313" key="2">
    <source>
        <dbReference type="EMBL" id="MQM00709.1"/>
    </source>
</evidence>
<keyword evidence="1" id="KW-0175">Coiled coil</keyword>
<dbReference type="Pfam" id="PF03004">
    <property type="entry name" value="Transposase_24"/>
    <property type="match status" value="1"/>
</dbReference>
<comment type="caution">
    <text evidence="2">The sequence shown here is derived from an EMBL/GenBank/DDBJ whole genome shotgun (WGS) entry which is preliminary data.</text>
</comment>
<feature type="non-terminal residue" evidence="2">
    <location>
        <position position="1"/>
    </location>
</feature>
<protein>
    <submittedName>
        <fullName evidence="2">Uncharacterized protein</fullName>
    </submittedName>
</protein>
<accession>A0A843VVB5</accession>
<dbReference type="Proteomes" id="UP000652761">
    <property type="component" value="Unassembled WGS sequence"/>
</dbReference>
<dbReference type="InterPro" id="IPR004252">
    <property type="entry name" value="Probable_transposase_24"/>
</dbReference>
<evidence type="ECO:0000256" key="1">
    <source>
        <dbReference type="SAM" id="Coils"/>
    </source>
</evidence>
<keyword evidence="3" id="KW-1185">Reference proteome</keyword>
<feature type="coiled-coil region" evidence="1">
    <location>
        <begin position="148"/>
        <end position="182"/>
    </location>
</feature>
<gene>
    <name evidence="2" type="ORF">Taro_033450</name>
</gene>
<name>A0A843VVB5_COLES</name>
<proteinExistence type="predicted"/>
<reference evidence="2" key="1">
    <citation type="submission" date="2017-07" db="EMBL/GenBank/DDBJ databases">
        <title>Taro Niue Genome Assembly and Annotation.</title>
        <authorList>
            <person name="Atibalentja N."/>
            <person name="Keating K."/>
            <person name="Fields C.J."/>
        </authorList>
    </citation>
    <scope>NUCLEOTIDE SEQUENCE</scope>
    <source>
        <strain evidence="2">Niue_2</strain>
        <tissue evidence="2">Leaf</tissue>
    </source>
</reference>